<dbReference type="GO" id="GO:0004493">
    <property type="term" value="F:methylmalonyl-CoA epimerase activity"/>
    <property type="evidence" value="ECO:0007669"/>
    <property type="project" value="TreeGrafter"/>
</dbReference>
<keyword evidence="1" id="KW-0479">Metal-binding</keyword>
<name>A0A0B8ZPP3_9SPHN</name>
<dbReference type="PROSITE" id="PS51819">
    <property type="entry name" value="VOC"/>
    <property type="match status" value="1"/>
</dbReference>
<gene>
    <name evidence="3" type="ORF">NJ75_03005</name>
</gene>
<dbReference type="PANTHER" id="PTHR43048:SF6">
    <property type="entry name" value="BLR8189 PROTEIN"/>
    <property type="match status" value="1"/>
</dbReference>
<organism evidence="3 4">
    <name type="scientific">Novosphingobium subterraneum</name>
    <dbReference type="NCBI Taxonomy" id="48936"/>
    <lineage>
        <taxon>Bacteria</taxon>
        <taxon>Pseudomonadati</taxon>
        <taxon>Pseudomonadota</taxon>
        <taxon>Alphaproteobacteria</taxon>
        <taxon>Sphingomonadales</taxon>
        <taxon>Sphingomonadaceae</taxon>
        <taxon>Novosphingobium</taxon>
    </lineage>
</organism>
<dbReference type="AlphaFoldDB" id="A0A0B8ZPP3"/>
<dbReference type="SUPFAM" id="SSF54593">
    <property type="entry name" value="Glyoxalase/Bleomycin resistance protein/Dihydroxybiphenyl dioxygenase"/>
    <property type="match status" value="1"/>
</dbReference>
<dbReference type="PANTHER" id="PTHR43048">
    <property type="entry name" value="METHYLMALONYL-COA EPIMERASE"/>
    <property type="match status" value="1"/>
</dbReference>
<dbReference type="GO" id="GO:0046491">
    <property type="term" value="P:L-methylmalonyl-CoA metabolic process"/>
    <property type="evidence" value="ECO:0007669"/>
    <property type="project" value="TreeGrafter"/>
</dbReference>
<reference evidence="3 4" key="1">
    <citation type="submission" date="2014-10" db="EMBL/GenBank/DDBJ databases">
        <title>Draft genome sequence of Novosphingobium subterraneum DSM 12447.</title>
        <authorList>
            <person name="Gan H.M."/>
            <person name="Gan H.Y."/>
            <person name="Savka M.A."/>
        </authorList>
    </citation>
    <scope>NUCLEOTIDE SEQUENCE [LARGE SCALE GENOMIC DNA]</scope>
    <source>
        <strain evidence="3 4">DSM 12447</strain>
    </source>
</reference>
<comment type="caution">
    <text evidence="3">The sequence shown here is derived from an EMBL/GenBank/DDBJ whole genome shotgun (WGS) entry which is preliminary data.</text>
</comment>
<dbReference type="Gene3D" id="3.10.180.10">
    <property type="entry name" value="2,3-Dihydroxybiphenyl 1,2-Dioxygenase, domain 1"/>
    <property type="match status" value="1"/>
</dbReference>
<sequence>MSIGAKGIQHIGVSVPDLDKARAFYLDLLGAVEVGPPLEWRDNPFIDEVIGLKGSAARQFMCRLGNAHIEVFEYSAPAPERQDPDRGVNHHGYTHFAVQVDDIQACYQRLLDAGIRVHAPPSMAGITVDDDGRRHGYAATYCRDFFGNVFEIMEIYDDPQIRPVWREGEGVIAPD</sequence>
<dbReference type="PATRIC" id="fig|48936.3.peg.3018"/>
<dbReference type="InterPro" id="IPR037523">
    <property type="entry name" value="VOC_core"/>
</dbReference>
<dbReference type="Pfam" id="PF00903">
    <property type="entry name" value="Glyoxalase"/>
    <property type="match status" value="1"/>
</dbReference>
<dbReference type="RefSeq" id="WP_039335740.1">
    <property type="nucleotide sequence ID" value="NZ_JRVC01000014.1"/>
</dbReference>
<dbReference type="GO" id="GO:0046872">
    <property type="term" value="F:metal ion binding"/>
    <property type="evidence" value="ECO:0007669"/>
    <property type="project" value="UniProtKB-KW"/>
</dbReference>
<dbReference type="EMBL" id="JRVC01000014">
    <property type="protein sequence ID" value="KHS45078.1"/>
    <property type="molecule type" value="Genomic_DNA"/>
</dbReference>
<protein>
    <submittedName>
        <fullName evidence="3">Bleomycin resistance protein</fullName>
    </submittedName>
</protein>
<evidence type="ECO:0000313" key="4">
    <source>
        <dbReference type="Proteomes" id="UP000031338"/>
    </source>
</evidence>
<proteinExistence type="predicted"/>
<keyword evidence="4" id="KW-1185">Reference proteome</keyword>
<evidence type="ECO:0000256" key="1">
    <source>
        <dbReference type="ARBA" id="ARBA00022723"/>
    </source>
</evidence>
<accession>A0A0B8ZPP3</accession>
<feature type="domain" description="VOC" evidence="2">
    <location>
        <begin position="7"/>
        <end position="155"/>
    </location>
</feature>
<dbReference type="STRING" id="48936.NJ75_03005"/>
<dbReference type="InterPro" id="IPR004360">
    <property type="entry name" value="Glyas_Fos-R_dOase_dom"/>
</dbReference>
<dbReference type="InterPro" id="IPR051785">
    <property type="entry name" value="MMCE/EMCE_epimerase"/>
</dbReference>
<evidence type="ECO:0000259" key="2">
    <source>
        <dbReference type="PROSITE" id="PS51819"/>
    </source>
</evidence>
<evidence type="ECO:0000313" key="3">
    <source>
        <dbReference type="EMBL" id="KHS45078.1"/>
    </source>
</evidence>
<dbReference type="Proteomes" id="UP000031338">
    <property type="component" value="Unassembled WGS sequence"/>
</dbReference>
<dbReference type="InterPro" id="IPR029068">
    <property type="entry name" value="Glyas_Bleomycin-R_OHBP_Dase"/>
</dbReference>